<reference evidence="1 2" key="1">
    <citation type="submission" date="2019-02" db="EMBL/GenBank/DDBJ databases">
        <title>Genomic Encyclopedia of Type Strains, Phase IV (KMG-IV): sequencing the most valuable type-strain genomes for metagenomic binning, comparative biology and taxonomic classification.</title>
        <authorList>
            <person name="Goeker M."/>
        </authorList>
    </citation>
    <scope>NUCLEOTIDE SEQUENCE [LARGE SCALE GENOMIC DNA]</scope>
    <source>
        <strain evidence="1 2">DSM 17196</strain>
    </source>
</reference>
<sequence>MIGCMAELLPDNGFSKSKNACECIFDFLITKYSDEKLSNDIEFEKILSVESLTFSFCNNKHIKLENELEIDTTKKYYKVRLMNNFKDNQIEIIDAYVDRKRKDTILNEFRYFNNGVLDSSKSKFFDLIITGRKDSIMEGRIDFYSPRDTLPKEYIYQRNISFRYIQEEDDCIVVKEIETDTNSIKFPYKNFRNFTFIGYISDTRFIYKESTTDSLYVNFTKFAIDNKLSTNNIYIDLLK</sequence>
<dbReference type="AlphaFoldDB" id="A0A4Q7NTQ7"/>
<evidence type="ECO:0000313" key="1">
    <source>
        <dbReference type="EMBL" id="RZS90507.1"/>
    </source>
</evidence>
<dbReference type="EMBL" id="SGXE01000008">
    <property type="protein sequence ID" value="RZS90507.1"/>
    <property type="molecule type" value="Genomic_DNA"/>
</dbReference>
<comment type="caution">
    <text evidence="1">The sequence shown here is derived from an EMBL/GenBank/DDBJ whole genome shotgun (WGS) entry which is preliminary data.</text>
</comment>
<evidence type="ECO:0000313" key="2">
    <source>
        <dbReference type="Proteomes" id="UP000292262"/>
    </source>
</evidence>
<keyword evidence="2" id="KW-1185">Reference proteome</keyword>
<protein>
    <submittedName>
        <fullName evidence="1">Uncharacterized protein</fullName>
    </submittedName>
</protein>
<gene>
    <name evidence="1" type="ORF">EV197_3496</name>
</gene>
<name>A0A4Q7NTQ7_9FLAO</name>
<accession>A0A4Q7NTQ7</accession>
<proteinExistence type="predicted"/>
<organism evidence="1 2">
    <name type="scientific">Aquimarina brevivitae</name>
    <dbReference type="NCBI Taxonomy" id="323412"/>
    <lineage>
        <taxon>Bacteria</taxon>
        <taxon>Pseudomonadati</taxon>
        <taxon>Bacteroidota</taxon>
        <taxon>Flavobacteriia</taxon>
        <taxon>Flavobacteriales</taxon>
        <taxon>Flavobacteriaceae</taxon>
        <taxon>Aquimarina</taxon>
    </lineage>
</organism>
<dbReference type="Proteomes" id="UP000292262">
    <property type="component" value="Unassembled WGS sequence"/>
</dbReference>